<keyword evidence="1" id="KW-0808">Transferase</keyword>
<gene>
    <name evidence="1" type="ORF">JL193_14425</name>
</gene>
<sequence>MNKKKVFSIGVMSGTSLDGVDLVYANFEKSSYSNFEILHATTIPYSLEWKQLLQNAMDLSNKELKDLDVVYGKYLGKIINHFILNFKIKNIDFIASHGHTILHQPQKGITLQIGFGKEIAKITQQKVICDFRTQDVKLGGQGAPLVPIGDKLLFGEYDFCLNLGGFSNISFDKDGERIAYDICPVNIVLNFYANKIGLEYDAFGKIASKGKINDPLLEKLNSLEFYKKEPPKSLGLEWVQQEIFPLIERFEKDVSSILRTFVAHIAIQISKVIAGNQSVLVTGGGVFNSFLMKQIEKHSNVKIKENNKKIINYKEALIFAFLGLLKLDNQVNCLKSVTGAEKNHSSGVIFTP</sequence>
<dbReference type="SUPFAM" id="SSF53067">
    <property type="entry name" value="Actin-like ATPase domain"/>
    <property type="match status" value="1"/>
</dbReference>
<evidence type="ECO:0000313" key="2">
    <source>
        <dbReference type="Proteomes" id="UP000663935"/>
    </source>
</evidence>
<dbReference type="Gene3D" id="3.30.420.40">
    <property type="match status" value="2"/>
</dbReference>
<name>A0ABX7SSQ4_9FLAO</name>
<dbReference type="EC" id="2.7.1.170" evidence="1"/>
<dbReference type="Pfam" id="PF03702">
    <property type="entry name" value="AnmK"/>
    <property type="match status" value="1"/>
</dbReference>
<organism evidence="1 2">
    <name type="scientific">Polaribacter batillariae</name>
    <dbReference type="NCBI Taxonomy" id="2808900"/>
    <lineage>
        <taxon>Bacteria</taxon>
        <taxon>Pseudomonadati</taxon>
        <taxon>Bacteroidota</taxon>
        <taxon>Flavobacteriia</taxon>
        <taxon>Flavobacteriales</taxon>
        <taxon>Flavobacteriaceae</taxon>
    </lineage>
</organism>
<dbReference type="PANTHER" id="PTHR30605">
    <property type="entry name" value="ANHYDRO-N-ACETYLMURAMIC ACID KINASE"/>
    <property type="match status" value="1"/>
</dbReference>
<reference evidence="1 2" key="1">
    <citation type="submission" date="2021-03" db="EMBL/GenBank/DDBJ databases">
        <title>Complete genome of Polaribacter_sp.G4M1.</title>
        <authorList>
            <person name="Jeong S.W."/>
            <person name="Bae J.W."/>
        </authorList>
    </citation>
    <scope>NUCLEOTIDE SEQUENCE [LARGE SCALE GENOMIC DNA]</scope>
    <source>
        <strain evidence="1 2">G4M1</strain>
    </source>
</reference>
<proteinExistence type="predicted"/>
<dbReference type="EMBL" id="CP071795">
    <property type="protein sequence ID" value="QTD37285.1"/>
    <property type="molecule type" value="Genomic_DNA"/>
</dbReference>
<dbReference type="GO" id="GO:0016301">
    <property type="term" value="F:kinase activity"/>
    <property type="evidence" value="ECO:0007669"/>
    <property type="project" value="UniProtKB-KW"/>
</dbReference>
<accession>A0ABX7SSQ4</accession>
<dbReference type="Proteomes" id="UP000663935">
    <property type="component" value="Chromosome"/>
</dbReference>
<dbReference type="PANTHER" id="PTHR30605:SF0">
    <property type="entry name" value="ANHYDRO-N-ACETYLMURAMIC ACID KINASE"/>
    <property type="match status" value="1"/>
</dbReference>
<evidence type="ECO:0000313" key="1">
    <source>
        <dbReference type="EMBL" id="QTD37285.1"/>
    </source>
</evidence>
<dbReference type="RefSeq" id="WP_207971456.1">
    <property type="nucleotide sequence ID" value="NZ_CP071795.1"/>
</dbReference>
<keyword evidence="1" id="KW-0418">Kinase</keyword>
<dbReference type="InterPro" id="IPR043129">
    <property type="entry name" value="ATPase_NBD"/>
</dbReference>
<protein>
    <submittedName>
        <fullName evidence="1">Anhydro-N-acetylmuramic acid kinase</fullName>
        <ecNumber evidence="1">2.7.1.170</ecNumber>
    </submittedName>
</protein>
<keyword evidence="2" id="KW-1185">Reference proteome</keyword>
<dbReference type="NCBIfam" id="NF007144">
    <property type="entry name" value="PRK09585.2-3"/>
    <property type="match status" value="1"/>
</dbReference>
<dbReference type="InterPro" id="IPR005338">
    <property type="entry name" value="Anhydro_N_Ac-Mur_kinase"/>
</dbReference>